<organism evidence="3 4">
    <name type="scientific">Mycobacterium mantenii</name>
    <dbReference type="NCBI Taxonomy" id="560555"/>
    <lineage>
        <taxon>Bacteria</taxon>
        <taxon>Bacillati</taxon>
        <taxon>Actinomycetota</taxon>
        <taxon>Actinomycetes</taxon>
        <taxon>Mycobacteriales</taxon>
        <taxon>Mycobacteriaceae</taxon>
        <taxon>Mycobacterium</taxon>
        <taxon>Mycobacterium avium complex (MAC)</taxon>
    </lineage>
</organism>
<dbReference type="PANTHER" id="PTHR43459">
    <property type="entry name" value="ENOYL-COA HYDRATASE"/>
    <property type="match status" value="1"/>
</dbReference>
<dbReference type="Proteomes" id="UP000465812">
    <property type="component" value="Chromosome"/>
</dbReference>
<evidence type="ECO:0000256" key="2">
    <source>
        <dbReference type="SAM" id="MobiDB-lite"/>
    </source>
</evidence>
<keyword evidence="4" id="KW-1185">Reference proteome</keyword>
<proteinExistence type="inferred from homology"/>
<evidence type="ECO:0000256" key="1">
    <source>
        <dbReference type="ARBA" id="ARBA00005254"/>
    </source>
</evidence>
<feature type="region of interest" description="Disordered" evidence="2">
    <location>
        <begin position="1"/>
        <end position="26"/>
    </location>
</feature>
<feature type="compositionally biased region" description="Basic and acidic residues" evidence="2">
    <location>
        <begin position="1"/>
        <end position="11"/>
    </location>
</feature>
<sequence length="286" mass="30613">MGNRIGEERPDSTVSQGADTAGAEGPVTVHRDGAVLLVTLDRPSRRNSLTQLMIRSLVDALTDAAADDSLRAVHIRGAGDDFCAGADWVASNDPGGERPRTGDLVRRIPHAAHRVIELVAGIQLPVVCSVRGWAVGFGCNLALAADFTVAADDAVFWEPFLDRGFSPDSGSTWLLPRLVGLARARRMLLLGEKVGAPDAADWGLIHQTVSGSDLDRAAEELVGRLATGPTAAIGLAKQALNFGQHATLSQSLTQELFNLELSCRTSDFKEGLEAFRQRRDPDFRGR</sequence>
<dbReference type="Gene3D" id="3.90.226.10">
    <property type="entry name" value="2-enoyl-CoA Hydratase, Chain A, domain 1"/>
    <property type="match status" value="1"/>
</dbReference>
<dbReference type="InterPro" id="IPR029045">
    <property type="entry name" value="ClpP/crotonase-like_dom_sf"/>
</dbReference>
<dbReference type="EMBL" id="AP022590">
    <property type="protein sequence ID" value="BBY38391.1"/>
    <property type="molecule type" value="Genomic_DNA"/>
</dbReference>
<comment type="similarity">
    <text evidence="1">Belongs to the enoyl-CoA hydratase/isomerase family.</text>
</comment>
<dbReference type="PANTHER" id="PTHR43459:SF1">
    <property type="entry name" value="EG:BACN32G11.4 PROTEIN"/>
    <property type="match status" value="1"/>
</dbReference>
<dbReference type="InterPro" id="IPR014748">
    <property type="entry name" value="Enoyl-CoA_hydra_C"/>
</dbReference>
<gene>
    <name evidence="3" type="ORF">MMAN_25250</name>
</gene>
<evidence type="ECO:0000313" key="4">
    <source>
        <dbReference type="Proteomes" id="UP000465812"/>
    </source>
</evidence>
<dbReference type="Pfam" id="PF00378">
    <property type="entry name" value="ECH_1"/>
    <property type="match status" value="1"/>
</dbReference>
<dbReference type="InterPro" id="IPR001753">
    <property type="entry name" value="Enoyl-CoA_hydra/iso"/>
</dbReference>
<reference evidence="3 4" key="1">
    <citation type="journal article" date="2019" name="Emerg. Microbes Infect.">
        <title>Comprehensive subspecies identification of 175 nontuberculous mycobacteria species based on 7547 genomic profiles.</title>
        <authorList>
            <person name="Matsumoto Y."/>
            <person name="Kinjo T."/>
            <person name="Motooka D."/>
            <person name="Nabeya D."/>
            <person name="Jung N."/>
            <person name="Uechi K."/>
            <person name="Horii T."/>
            <person name="Iida T."/>
            <person name="Fujita J."/>
            <person name="Nakamura S."/>
        </authorList>
    </citation>
    <scope>NUCLEOTIDE SEQUENCE [LARGE SCALE GENOMIC DNA]</scope>
    <source>
        <strain evidence="3 4">JCM 18113</strain>
    </source>
</reference>
<protein>
    <submittedName>
        <fullName evidence="3">Enoyl-CoA hydratase</fullName>
    </submittedName>
</protein>
<dbReference type="Gene3D" id="1.10.12.10">
    <property type="entry name" value="Lyase 2-enoyl-coa Hydratase, Chain A, domain 2"/>
    <property type="match status" value="1"/>
</dbReference>
<name>A0ABN6AA69_MYCNT</name>
<dbReference type="CDD" id="cd06558">
    <property type="entry name" value="crotonase-like"/>
    <property type="match status" value="1"/>
</dbReference>
<evidence type="ECO:0000313" key="3">
    <source>
        <dbReference type="EMBL" id="BBY38391.1"/>
    </source>
</evidence>
<dbReference type="SUPFAM" id="SSF52096">
    <property type="entry name" value="ClpP/crotonase"/>
    <property type="match status" value="1"/>
</dbReference>
<accession>A0ABN6AA69</accession>